<feature type="domain" description="Prokaryotic-type class I peptide chain release factors" evidence="2">
    <location>
        <begin position="33"/>
        <end position="49"/>
    </location>
</feature>
<dbReference type="Pfam" id="PF00472">
    <property type="entry name" value="RF-1"/>
    <property type="match status" value="1"/>
</dbReference>
<dbReference type="GO" id="GO:0004045">
    <property type="term" value="F:peptidyl-tRNA hydrolase activity"/>
    <property type="evidence" value="ECO:0007669"/>
    <property type="project" value="TreeGrafter"/>
</dbReference>
<dbReference type="GO" id="GO:0072344">
    <property type="term" value="P:rescue of stalled ribosome"/>
    <property type="evidence" value="ECO:0007669"/>
    <property type="project" value="TreeGrafter"/>
</dbReference>
<name>A0A231V1Q2_9HYPH</name>
<evidence type="ECO:0000313" key="4">
    <source>
        <dbReference type="Proteomes" id="UP000215405"/>
    </source>
</evidence>
<dbReference type="EMBL" id="NBYO01000001">
    <property type="protein sequence ID" value="OXT02044.1"/>
    <property type="molecule type" value="Genomic_DNA"/>
</dbReference>
<reference evidence="4" key="1">
    <citation type="journal article" date="2017" name="Int. J. Syst. Evol. Microbiol.">
        <title>Notoacmeibacter marinus gen. nov., sp. nov., isolated from the gut of a limpet and proposal of Notoacmeibacteraceae fam. nov. in the order Rhizobiales of the class Alphaproteobacteria.</title>
        <authorList>
            <person name="Huang Z."/>
            <person name="Guo F."/>
            <person name="Lai Q."/>
        </authorList>
    </citation>
    <scope>NUCLEOTIDE SEQUENCE [LARGE SCALE GENOMIC DNA]</scope>
    <source>
        <strain evidence="4">XMTR2A4</strain>
    </source>
</reference>
<sequence>MARAPTIRSIDDPLRGQRGNIVFPHELSEKFVAASGPGGQNVNKNATAVQLRLMPAHAAKLDERTKRRLLELAGNRATKDGELVIEAQEERRQEANRIAARQRLADLLWEASAPPPKRRRKTKPTRGSIERRLKAKTQRGEIKKLRQPPGG</sequence>
<protein>
    <submittedName>
        <fullName evidence="3">Aminoacyl-tRNA hydrolase</fullName>
    </submittedName>
</protein>
<evidence type="ECO:0000256" key="1">
    <source>
        <dbReference type="SAM" id="MobiDB-lite"/>
    </source>
</evidence>
<keyword evidence="3" id="KW-0378">Hydrolase</keyword>
<dbReference type="Proteomes" id="UP000215405">
    <property type="component" value="Unassembled WGS sequence"/>
</dbReference>
<dbReference type="GO" id="GO:0003747">
    <property type="term" value="F:translation release factor activity"/>
    <property type="evidence" value="ECO:0007669"/>
    <property type="project" value="InterPro"/>
</dbReference>
<feature type="compositionally biased region" description="Basic and acidic residues" evidence="1">
    <location>
        <begin position="128"/>
        <end position="144"/>
    </location>
</feature>
<accession>A0A231V1Q2</accession>
<organism evidence="3 4">
    <name type="scientific">Notoacmeibacter marinus</name>
    <dbReference type="NCBI Taxonomy" id="1876515"/>
    <lineage>
        <taxon>Bacteria</taxon>
        <taxon>Pseudomonadati</taxon>
        <taxon>Pseudomonadota</taxon>
        <taxon>Alphaproteobacteria</taxon>
        <taxon>Hyphomicrobiales</taxon>
        <taxon>Notoacmeibacteraceae</taxon>
        <taxon>Notoacmeibacter</taxon>
    </lineage>
</organism>
<dbReference type="RefSeq" id="WP_094076007.1">
    <property type="nucleotide sequence ID" value="NZ_KZ851842.1"/>
</dbReference>
<dbReference type="NCBIfam" id="NF006718">
    <property type="entry name" value="PRK09256.1"/>
    <property type="match status" value="1"/>
</dbReference>
<dbReference type="GO" id="GO:0043022">
    <property type="term" value="F:ribosome binding"/>
    <property type="evidence" value="ECO:0007669"/>
    <property type="project" value="TreeGrafter"/>
</dbReference>
<feature type="region of interest" description="Disordered" evidence="1">
    <location>
        <begin position="109"/>
        <end position="151"/>
    </location>
</feature>
<dbReference type="PANTHER" id="PTHR47814">
    <property type="entry name" value="PEPTIDYL-TRNA HYDROLASE ARFB"/>
    <property type="match status" value="1"/>
</dbReference>
<dbReference type="SUPFAM" id="SSF110916">
    <property type="entry name" value="Peptidyl-tRNA hydrolase domain-like"/>
    <property type="match status" value="1"/>
</dbReference>
<keyword evidence="4" id="KW-1185">Reference proteome</keyword>
<dbReference type="AlphaFoldDB" id="A0A231V1Q2"/>
<gene>
    <name evidence="3" type="ORF">B7H23_03690</name>
</gene>
<evidence type="ECO:0000313" key="3">
    <source>
        <dbReference type="EMBL" id="OXT02044.1"/>
    </source>
</evidence>
<dbReference type="PANTHER" id="PTHR47814:SF1">
    <property type="entry name" value="PEPTIDYL-TRNA HYDROLASE ARFB"/>
    <property type="match status" value="1"/>
</dbReference>
<dbReference type="OrthoDB" id="9815709at2"/>
<dbReference type="Gene3D" id="3.30.160.20">
    <property type="match status" value="1"/>
</dbReference>
<evidence type="ECO:0000259" key="2">
    <source>
        <dbReference type="PROSITE" id="PS00745"/>
    </source>
</evidence>
<proteinExistence type="predicted"/>
<dbReference type="PROSITE" id="PS00745">
    <property type="entry name" value="RF_PROK_I"/>
    <property type="match status" value="1"/>
</dbReference>
<dbReference type="InterPro" id="IPR000352">
    <property type="entry name" value="Pep_chain_release_fac_I"/>
</dbReference>
<comment type="caution">
    <text evidence="3">The sequence shown here is derived from an EMBL/GenBank/DDBJ whole genome shotgun (WGS) entry which is preliminary data.</text>
</comment>